<dbReference type="Pfam" id="PF12698">
    <property type="entry name" value="ABC2_membrane_3"/>
    <property type="match status" value="1"/>
</dbReference>
<dbReference type="AlphaFoldDB" id="B4S7V2"/>
<feature type="transmembrane region" description="Helical" evidence="8">
    <location>
        <begin position="297"/>
        <end position="316"/>
    </location>
</feature>
<dbReference type="Gene3D" id="3.40.1710.10">
    <property type="entry name" value="abc type-2 transporter like domain"/>
    <property type="match status" value="1"/>
</dbReference>
<keyword evidence="11" id="KW-1185">Reference proteome</keyword>
<comment type="subcellular location">
    <subcellularLocation>
        <location evidence="1">Cell membrane</location>
        <topology evidence="1">Multi-pass membrane protein</topology>
    </subcellularLocation>
</comment>
<dbReference type="Proteomes" id="UP000002725">
    <property type="component" value="Chromosome"/>
</dbReference>
<dbReference type="PROSITE" id="PS51012">
    <property type="entry name" value="ABC_TM2"/>
    <property type="match status" value="1"/>
</dbReference>
<feature type="domain" description="ABC transmembrane type-2" evidence="9">
    <location>
        <begin position="145"/>
        <end position="377"/>
    </location>
</feature>
<evidence type="ECO:0000256" key="6">
    <source>
        <dbReference type="ARBA" id="ARBA00022989"/>
    </source>
</evidence>
<comment type="similarity">
    <text evidence="2">Belongs to the ABC-2 integral membrane protein family.</text>
</comment>
<keyword evidence="6 8" id="KW-1133">Transmembrane helix</keyword>
<dbReference type="HOGENOM" id="CLU_039483_8_3_10"/>
<name>B4S7V2_PROA2</name>
<evidence type="ECO:0000256" key="4">
    <source>
        <dbReference type="ARBA" id="ARBA00022475"/>
    </source>
</evidence>
<sequence>MRTIVFLLRKEFLQIFRNKGMLPIMFIMPFIQLIILSNAATFDVKNVQFSLIDKDRSVLSDLFAEHVGSSPYFTLTSGSMSDQQAFNAILEGRDKLSIVIPEDFEKDLYRYAQAKVQLMIDAEDGYSAGIIQAYTREIIESFNGTIISQRLLAPGTRTLTESPQVGNIRIISSSWFNPELDYIDFMVPGILVILVTMIGLFLSAMNIVREKEAGTIEQINVTPVKRYQFITGKLLPFWIIGLGELTVGLFIARVLFDVPMLGSYPLIYAVASIYLLVVLGMGMLISTVTETQQQAMFIAWFFMVIFVLMSGLFTTIESMPVWAQNLTLLNPVRFFVDIMRRIMLKGSGIQHIARETTGLAVYAVIMLSVAVNRYKKTSG</sequence>
<dbReference type="InterPro" id="IPR051449">
    <property type="entry name" value="ABC-2_transporter_component"/>
</dbReference>
<proteinExistence type="inferred from homology"/>
<evidence type="ECO:0000256" key="7">
    <source>
        <dbReference type="ARBA" id="ARBA00023136"/>
    </source>
</evidence>
<dbReference type="STRING" id="290512.Paes_1106"/>
<reference evidence="10" key="1">
    <citation type="submission" date="2008-06" db="EMBL/GenBank/DDBJ databases">
        <title>Complete sequence of chromosome of Prosthecochloris aestuarii DSM 271.</title>
        <authorList>
            <consortium name="US DOE Joint Genome Institute"/>
            <person name="Lucas S."/>
            <person name="Copeland A."/>
            <person name="Lapidus A."/>
            <person name="Glavina del Rio T."/>
            <person name="Dalin E."/>
            <person name="Tice H."/>
            <person name="Bruce D."/>
            <person name="Goodwin L."/>
            <person name="Pitluck S."/>
            <person name="Schmutz J."/>
            <person name="Larimer F."/>
            <person name="Land M."/>
            <person name="Hauser L."/>
            <person name="Kyrpides N."/>
            <person name="Anderson I."/>
            <person name="Liu Z."/>
            <person name="Li T."/>
            <person name="Zhao F."/>
            <person name="Overmann J."/>
            <person name="Bryant D.A."/>
            <person name="Richardson P."/>
        </authorList>
    </citation>
    <scope>NUCLEOTIDE SEQUENCE [LARGE SCALE GENOMIC DNA]</scope>
    <source>
        <strain evidence="10">DSM 271</strain>
    </source>
</reference>
<gene>
    <name evidence="10" type="ordered locus">Paes_1106</name>
</gene>
<evidence type="ECO:0000256" key="3">
    <source>
        <dbReference type="ARBA" id="ARBA00022448"/>
    </source>
</evidence>
<accession>B4S7V2</accession>
<feature type="transmembrane region" description="Helical" evidence="8">
    <location>
        <begin position="235"/>
        <end position="256"/>
    </location>
</feature>
<dbReference type="RefSeq" id="WP_012505674.1">
    <property type="nucleotide sequence ID" value="NC_011059.1"/>
</dbReference>
<keyword evidence="3" id="KW-0813">Transport</keyword>
<evidence type="ECO:0000313" key="11">
    <source>
        <dbReference type="Proteomes" id="UP000002725"/>
    </source>
</evidence>
<dbReference type="InterPro" id="IPR047817">
    <property type="entry name" value="ABC2_TM_bact-type"/>
</dbReference>
<evidence type="ECO:0000313" key="10">
    <source>
        <dbReference type="EMBL" id="ACF46139.1"/>
    </source>
</evidence>
<feature type="transmembrane region" description="Helical" evidence="8">
    <location>
        <begin position="185"/>
        <end position="208"/>
    </location>
</feature>
<organism evidence="10 11">
    <name type="scientific">Prosthecochloris aestuarii (strain DSM 271 / SK 413)</name>
    <dbReference type="NCBI Taxonomy" id="290512"/>
    <lineage>
        <taxon>Bacteria</taxon>
        <taxon>Pseudomonadati</taxon>
        <taxon>Chlorobiota</taxon>
        <taxon>Chlorobiia</taxon>
        <taxon>Chlorobiales</taxon>
        <taxon>Chlorobiaceae</taxon>
        <taxon>Prosthecochloris</taxon>
    </lineage>
</organism>
<keyword evidence="4" id="KW-1003">Cell membrane</keyword>
<evidence type="ECO:0000256" key="8">
    <source>
        <dbReference type="SAM" id="Phobius"/>
    </source>
</evidence>
<feature type="transmembrane region" description="Helical" evidence="8">
    <location>
        <begin position="21"/>
        <end position="40"/>
    </location>
</feature>
<dbReference type="EMBL" id="CP001108">
    <property type="protein sequence ID" value="ACF46139.1"/>
    <property type="molecule type" value="Genomic_DNA"/>
</dbReference>
<dbReference type="PANTHER" id="PTHR30294:SF29">
    <property type="entry name" value="MULTIDRUG ABC TRANSPORTER PERMEASE YBHS-RELATED"/>
    <property type="match status" value="1"/>
</dbReference>
<keyword evidence="5 8" id="KW-0812">Transmembrane</keyword>
<dbReference type="eggNOG" id="COG0842">
    <property type="taxonomic scope" value="Bacteria"/>
</dbReference>
<dbReference type="InterPro" id="IPR013525">
    <property type="entry name" value="ABC2_TM"/>
</dbReference>
<dbReference type="PANTHER" id="PTHR30294">
    <property type="entry name" value="MEMBRANE COMPONENT OF ABC TRANSPORTER YHHJ-RELATED"/>
    <property type="match status" value="1"/>
</dbReference>
<feature type="transmembrane region" description="Helical" evidence="8">
    <location>
        <begin position="262"/>
        <end position="285"/>
    </location>
</feature>
<keyword evidence="7 8" id="KW-0472">Membrane</keyword>
<protein>
    <submittedName>
        <fullName evidence="10">ABC-2 type transporter</fullName>
    </submittedName>
</protein>
<feature type="transmembrane region" description="Helical" evidence="8">
    <location>
        <begin position="352"/>
        <end position="371"/>
    </location>
</feature>
<evidence type="ECO:0000256" key="2">
    <source>
        <dbReference type="ARBA" id="ARBA00007783"/>
    </source>
</evidence>
<evidence type="ECO:0000256" key="1">
    <source>
        <dbReference type="ARBA" id="ARBA00004651"/>
    </source>
</evidence>
<evidence type="ECO:0000256" key="5">
    <source>
        <dbReference type="ARBA" id="ARBA00022692"/>
    </source>
</evidence>
<dbReference type="GO" id="GO:0005886">
    <property type="term" value="C:plasma membrane"/>
    <property type="evidence" value="ECO:0007669"/>
    <property type="project" value="UniProtKB-SubCell"/>
</dbReference>
<dbReference type="KEGG" id="paa:Paes_1106"/>
<evidence type="ECO:0000259" key="9">
    <source>
        <dbReference type="PROSITE" id="PS51012"/>
    </source>
</evidence>
<dbReference type="GO" id="GO:0140359">
    <property type="term" value="F:ABC-type transporter activity"/>
    <property type="evidence" value="ECO:0007669"/>
    <property type="project" value="InterPro"/>
</dbReference>